<dbReference type="KEGG" id="cel:CELE_F28A10.3"/>
<protein>
    <submittedName>
        <fullName evidence="3">CASP-like protein</fullName>
    </submittedName>
</protein>
<evidence type="ECO:0000313" key="4">
    <source>
        <dbReference type="Proteomes" id="UP000001940"/>
    </source>
</evidence>
<keyword evidence="4" id="KW-1185">Reference proteome</keyword>
<dbReference type="PANTHER" id="PTHR34151">
    <property type="entry name" value="PROTEIN CBG24195"/>
    <property type="match status" value="1"/>
</dbReference>
<reference evidence="3 4" key="1">
    <citation type="journal article" date="1998" name="Science">
        <title>Genome sequence of the nematode C. elegans: a platform for investigating biology.</title>
        <authorList>
            <consortium name="The C. elegans sequencing consortium"/>
            <person name="Sulson J.E."/>
            <person name="Waterston R."/>
        </authorList>
    </citation>
    <scope>NUCLEOTIDE SEQUENCE [LARGE SCALE GENOMIC DNA]</scope>
    <source>
        <strain evidence="3 4">Bristol N2</strain>
    </source>
</reference>
<dbReference type="CTD" id="185029"/>
<dbReference type="PaxDb" id="6239-F28A10.3"/>
<feature type="transmembrane region" description="Helical" evidence="1">
    <location>
        <begin position="30"/>
        <end position="58"/>
    </location>
</feature>
<accession>Q95YB5</accession>
<evidence type="ECO:0000313" key="5">
    <source>
        <dbReference type="WormBase" id="F28A10.3"/>
    </source>
</evidence>
<dbReference type="PANTHER" id="PTHR34151:SF1">
    <property type="entry name" value="CASP-LIKE PROTEIN-RELATED"/>
    <property type="match status" value="1"/>
</dbReference>
<evidence type="ECO:0000313" key="3">
    <source>
        <dbReference type="EMBL" id="CCD70085.1"/>
    </source>
</evidence>
<dbReference type="InterPro" id="IPR009545">
    <property type="entry name" value="Claudin-like"/>
</dbReference>
<feature type="transmembrane region" description="Helical" evidence="1">
    <location>
        <begin position="78"/>
        <end position="105"/>
    </location>
</feature>
<dbReference type="RefSeq" id="NP_493829.2">
    <property type="nucleotide sequence ID" value="NM_061428.4"/>
</dbReference>
<keyword evidence="1" id="KW-0472">Membrane</keyword>
<dbReference type="PhylomeDB" id="Q95YB5"/>
<dbReference type="UCSC" id="F28A10.3">
    <property type="organism name" value="c. elegans"/>
</dbReference>
<dbReference type="Gene3D" id="1.20.140.150">
    <property type="match status" value="1"/>
</dbReference>
<evidence type="ECO:0000256" key="2">
    <source>
        <dbReference type="SAM" id="SignalP"/>
    </source>
</evidence>
<feature type="chain" id="PRO_5004323970" evidence="2">
    <location>
        <begin position="21"/>
        <end position="123"/>
    </location>
</feature>
<dbReference type="WormBase" id="F28A10.3">
    <property type="protein sequence ID" value="CE29780"/>
    <property type="gene ID" value="WBGene00017871"/>
    <property type="gene designation" value="clc-33"/>
</dbReference>
<dbReference type="GeneID" id="185029"/>
<keyword evidence="1" id="KW-1133">Transmembrane helix</keyword>
<keyword evidence="2" id="KW-0732">Signal</keyword>
<name>Q95YB5_CAEEL</name>
<dbReference type="HOGENOM" id="CLU_2017253_0_0_1"/>
<gene>
    <name evidence="3 5" type="primary">clc-33</name>
    <name evidence="3" type="ORF">CELE_F28A10.3</name>
    <name evidence="5" type="ORF">F28A10.3</name>
</gene>
<organism evidence="3 4">
    <name type="scientific">Caenorhabditis elegans</name>
    <dbReference type="NCBI Taxonomy" id="6239"/>
    <lineage>
        <taxon>Eukaryota</taxon>
        <taxon>Metazoa</taxon>
        <taxon>Ecdysozoa</taxon>
        <taxon>Nematoda</taxon>
        <taxon>Chromadorea</taxon>
        <taxon>Rhabditida</taxon>
        <taxon>Rhabditina</taxon>
        <taxon>Rhabditomorpha</taxon>
        <taxon>Rhabditoidea</taxon>
        <taxon>Rhabditidae</taxon>
        <taxon>Peloderinae</taxon>
        <taxon>Caenorhabditis</taxon>
    </lineage>
</organism>
<dbReference type="Proteomes" id="UP000001940">
    <property type="component" value="Chromosome II"/>
</dbReference>
<proteinExistence type="predicted"/>
<dbReference type="InParanoid" id="Q95YB5"/>
<dbReference type="AlphaFoldDB" id="Q95YB5"/>
<evidence type="ECO:0000256" key="1">
    <source>
        <dbReference type="SAM" id="Phobius"/>
    </source>
</evidence>
<dbReference type="AGR" id="WB:WBGene00017871"/>
<dbReference type="SMR" id="Q95YB5"/>
<feature type="signal peptide" evidence="2">
    <location>
        <begin position="1"/>
        <end position="20"/>
    </location>
</feature>
<keyword evidence="1" id="KW-0812">Transmembrane</keyword>
<dbReference type="Pfam" id="PF06653">
    <property type="entry name" value="Claudin_3"/>
    <property type="match status" value="1"/>
</dbReference>
<dbReference type="EMBL" id="BX284602">
    <property type="protein sequence ID" value="CCD70085.1"/>
    <property type="molecule type" value="Genomic_DNA"/>
</dbReference>
<sequence>MFASIAFFVVLKIIFGLAQSLTTKSGFSFLTRILFFVIAGFSALTCLFMVTAVTLVGLDVKKFNDDNAKFNNISILKLGWSAWMCVASAVLMAGSAALAVLIGLFGRPEQEFNAKTSKTSKTT</sequence>
<dbReference type="Bgee" id="WBGene00017871">
    <property type="expression patterns" value="Expressed in larva and 1 other cell type or tissue"/>
</dbReference>